<dbReference type="Proteomes" id="UP000632849">
    <property type="component" value="Unassembled WGS sequence"/>
</dbReference>
<evidence type="ECO:0000313" key="7">
    <source>
        <dbReference type="Proteomes" id="UP000632849"/>
    </source>
</evidence>
<evidence type="ECO:0000256" key="1">
    <source>
        <dbReference type="ARBA" id="ARBA00023015"/>
    </source>
</evidence>
<dbReference type="InterPro" id="IPR005471">
    <property type="entry name" value="Tscrpt_reg_IclR_N"/>
</dbReference>
<keyword evidence="7" id="KW-1185">Reference proteome</keyword>
<dbReference type="PROSITE" id="PS51078">
    <property type="entry name" value="ICLR_ED"/>
    <property type="match status" value="1"/>
</dbReference>
<dbReference type="Gene3D" id="1.10.10.10">
    <property type="entry name" value="Winged helix-like DNA-binding domain superfamily/Winged helix DNA-binding domain"/>
    <property type="match status" value="1"/>
</dbReference>
<dbReference type="InterPro" id="IPR050707">
    <property type="entry name" value="HTH_MetabolicPath_Reg"/>
</dbReference>
<dbReference type="InterPro" id="IPR036388">
    <property type="entry name" value="WH-like_DNA-bd_sf"/>
</dbReference>
<comment type="caution">
    <text evidence="6">The sequence shown here is derived from an EMBL/GenBank/DDBJ whole genome shotgun (WGS) entry which is preliminary data.</text>
</comment>
<dbReference type="Pfam" id="PF01614">
    <property type="entry name" value="IclR_C"/>
    <property type="match status" value="1"/>
</dbReference>
<dbReference type="InterPro" id="IPR036390">
    <property type="entry name" value="WH_DNA-bd_sf"/>
</dbReference>
<evidence type="ECO:0000256" key="2">
    <source>
        <dbReference type="ARBA" id="ARBA00023125"/>
    </source>
</evidence>
<reference evidence="6" key="2">
    <citation type="submission" date="2020-09" db="EMBL/GenBank/DDBJ databases">
        <authorList>
            <person name="Sun Q."/>
            <person name="Ohkuma M."/>
        </authorList>
    </citation>
    <scope>NUCLEOTIDE SEQUENCE</scope>
    <source>
        <strain evidence="6">JCM 4122</strain>
    </source>
</reference>
<feature type="domain" description="HTH iclR-type" evidence="4">
    <location>
        <begin position="7"/>
        <end position="69"/>
    </location>
</feature>
<dbReference type="Gene3D" id="3.30.450.40">
    <property type="match status" value="1"/>
</dbReference>
<dbReference type="GO" id="GO:0003677">
    <property type="term" value="F:DNA binding"/>
    <property type="evidence" value="ECO:0007669"/>
    <property type="project" value="UniProtKB-KW"/>
</dbReference>
<sequence>MADGAGGSVAGRLLSVLDAFGDGGPVALRLTDIAARTGLPAPTALRLVRELVAWGGLERGTDGRYRLGLRLRVLGAAAPCPRGLLDAALPALRALGARTGGHADLAVRSAPPSGGVLCLVSGERPPPHATAYGQVLLAAPPVERPRFTRHTVVAPGALAGRLARVRAAGLAVCAEEFRLGEVSVAAPVRGPAGTVAALGVTVPTGVPLDRVAAAVREAARRVRPPEPPPS</sequence>
<reference evidence="6" key="1">
    <citation type="journal article" date="2014" name="Int. J. Syst. Evol. Microbiol.">
        <title>Complete genome sequence of Corynebacterium casei LMG S-19264T (=DSM 44701T), isolated from a smear-ripened cheese.</title>
        <authorList>
            <consortium name="US DOE Joint Genome Institute (JGI-PGF)"/>
            <person name="Walter F."/>
            <person name="Albersmeier A."/>
            <person name="Kalinowski J."/>
            <person name="Ruckert C."/>
        </authorList>
    </citation>
    <scope>NUCLEOTIDE SEQUENCE</scope>
    <source>
        <strain evidence="6">JCM 4122</strain>
    </source>
</reference>
<proteinExistence type="predicted"/>
<dbReference type="PANTHER" id="PTHR30136">
    <property type="entry name" value="HELIX-TURN-HELIX TRANSCRIPTIONAL REGULATOR, ICLR FAMILY"/>
    <property type="match status" value="1"/>
</dbReference>
<organism evidence="6 7">
    <name type="scientific">Streptomyces filamentosus</name>
    <name type="common">Streptomyces roseosporus</name>
    <dbReference type="NCBI Taxonomy" id="67294"/>
    <lineage>
        <taxon>Bacteria</taxon>
        <taxon>Bacillati</taxon>
        <taxon>Actinomycetota</taxon>
        <taxon>Actinomycetes</taxon>
        <taxon>Kitasatosporales</taxon>
        <taxon>Streptomycetaceae</taxon>
        <taxon>Streptomyces</taxon>
    </lineage>
</organism>
<keyword evidence="3" id="KW-0804">Transcription</keyword>
<dbReference type="GO" id="GO:0003700">
    <property type="term" value="F:DNA-binding transcription factor activity"/>
    <property type="evidence" value="ECO:0007669"/>
    <property type="project" value="TreeGrafter"/>
</dbReference>
<dbReference type="SMART" id="SM00346">
    <property type="entry name" value="HTH_ICLR"/>
    <property type="match status" value="1"/>
</dbReference>
<dbReference type="PANTHER" id="PTHR30136:SF24">
    <property type="entry name" value="HTH-TYPE TRANSCRIPTIONAL REPRESSOR ALLR"/>
    <property type="match status" value="1"/>
</dbReference>
<dbReference type="InterPro" id="IPR014757">
    <property type="entry name" value="Tscrpt_reg_IclR_C"/>
</dbReference>
<keyword evidence="2" id="KW-0238">DNA-binding</keyword>
<dbReference type="RefSeq" id="WP_190040874.1">
    <property type="nucleotide sequence ID" value="NZ_BNBE01000001.1"/>
</dbReference>
<evidence type="ECO:0000256" key="3">
    <source>
        <dbReference type="ARBA" id="ARBA00023163"/>
    </source>
</evidence>
<dbReference type="SUPFAM" id="SSF55781">
    <property type="entry name" value="GAF domain-like"/>
    <property type="match status" value="1"/>
</dbReference>
<gene>
    <name evidence="6" type="ORF">GCM10017667_09040</name>
</gene>
<keyword evidence="1" id="KW-0805">Transcription regulation</keyword>
<dbReference type="Pfam" id="PF09339">
    <property type="entry name" value="HTH_IclR"/>
    <property type="match status" value="1"/>
</dbReference>
<dbReference type="PROSITE" id="PS51077">
    <property type="entry name" value="HTH_ICLR"/>
    <property type="match status" value="1"/>
</dbReference>
<dbReference type="EMBL" id="BNBE01000001">
    <property type="protein sequence ID" value="GHF83216.1"/>
    <property type="molecule type" value="Genomic_DNA"/>
</dbReference>
<feature type="domain" description="IclR-ED" evidence="5">
    <location>
        <begin position="70"/>
        <end position="228"/>
    </location>
</feature>
<evidence type="ECO:0000259" key="5">
    <source>
        <dbReference type="PROSITE" id="PS51078"/>
    </source>
</evidence>
<accession>A0A919EIM6</accession>
<evidence type="ECO:0000259" key="4">
    <source>
        <dbReference type="PROSITE" id="PS51077"/>
    </source>
</evidence>
<dbReference type="AlphaFoldDB" id="A0A919EIM6"/>
<dbReference type="SUPFAM" id="SSF46785">
    <property type="entry name" value="Winged helix' DNA-binding domain"/>
    <property type="match status" value="1"/>
</dbReference>
<dbReference type="GO" id="GO:0045892">
    <property type="term" value="P:negative regulation of DNA-templated transcription"/>
    <property type="evidence" value="ECO:0007669"/>
    <property type="project" value="TreeGrafter"/>
</dbReference>
<dbReference type="InterPro" id="IPR029016">
    <property type="entry name" value="GAF-like_dom_sf"/>
</dbReference>
<evidence type="ECO:0000313" key="6">
    <source>
        <dbReference type="EMBL" id="GHF83216.1"/>
    </source>
</evidence>
<protein>
    <submittedName>
        <fullName evidence="6">IclR family transcriptional regulator</fullName>
    </submittedName>
</protein>
<name>A0A919EIM6_STRFL</name>